<dbReference type="InterPro" id="IPR029098">
    <property type="entry name" value="Acetyltransf_C"/>
</dbReference>
<dbReference type="PANTHER" id="PTHR43480:SF1">
    <property type="entry name" value="ACYL-[ACYL-CARRIER-PROTEIN]--UDP-N-ACETYLGLUCOSAMINE O-ACYLTRANSFERASE, MITOCHONDRIAL-RELATED"/>
    <property type="match status" value="1"/>
</dbReference>
<dbReference type="RefSeq" id="WP_170157249.1">
    <property type="nucleotide sequence ID" value="NZ_QNRR01000007.1"/>
</dbReference>
<evidence type="ECO:0000256" key="5">
    <source>
        <dbReference type="ARBA" id="ARBA00023315"/>
    </source>
</evidence>
<dbReference type="SUPFAM" id="SSF51161">
    <property type="entry name" value="Trimeric LpxA-like enzymes"/>
    <property type="match status" value="1"/>
</dbReference>
<evidence type="ECO:0000313" key="7">
    <source>
        <dbReference type="EMBL" id="RBP41496.1"/>
    </source>
</evidence>
<keyword evidence="5 7" id="KW-0012">Acyltransferase</keyword>
<dbReference type="Pfam" id="PF13720">
    <property type="entry name" value="Acetyltransf_11"/>
    <property type="match status" value="1"/>
</dbReference>
<dbReference type="InterPro" id="IPR010137">
    <property type="entry name" value="Lipid_A_LpxA"/>
</dbReference>
<keyword evidence="8" id="KW-1185">Reference proteome</keyword>
<organism evidence="7 8">
    <name type="scientific">Roseimicrobium gellanilyticum</name>
    <dbReference type="NCBI Taxonomy" id="748857"/>
    <lineage>
        <taxon>Bacteria</taxon>
        <taxon>Pseudomonadati</taxon>
        <taxon>Verrucomicrobiota</taxon>
        <taxon>Verrucomicrobiia</taxon>
        <taxon>Verrucomicrobiales</taxon>
        <taxon>Verrucomicrobiaceae</taxon>
        <taxon>Roseimicrobium</taxon>
    </lineage>
</organism>
<keyword evidence="3 7" id="KW-0808">Transferase</keyword>
<name>A0A366HHV1_9BACT</name>
<proteinExistence type="predicted"/>
<keyword evidence="4" id="KW-0443">Lipid metabolism</keyword>
<dbReference type="Pfam" id="PF00132">
    <property type="entry name" value="Hexapep"/>
    <property type="match status" value="2"/>
</dbReference>
<sequence>MVHPTALISTEAEIDPSAEVGAYAIIEGPVKIGAGCKIAPHAQIVGDTIIGDGTTIGRGAVVGETPQDIGFTSATKSGVRIGRNNVIREHVTIHRGSKDGGLTEIGDNNFLMAGSHLGHDVKLGNRSILANAVLVAGHVHIGNNTFMGGGAVFHQFIRIGDFCVVQGNGSFSRDIPHYCSALRVNRLSGLNVIGLRRQGFSPEDRAGIKDLFNLVFRSGHNLSQALTAAREQSWSEHAARLLAFLEAPSKKGVCTLSLRHEADE</sequence>
<dbReference type="GO" id="GO:0009245">
    <property type="term" value="P:lipid A biosynthetic process"/>
    <property type="evidence" value="ECO:0007669"/>
    <property type="project" value="UniProtKB-KW"/>
</dbReference>
<evidence type="ECO:0000313" key="8">
    <source>
        <dbReference type="Proteomes" id="UP000253426"/>
    </source>
</evidence>
<dbReference type="GO" id="GO:0016020">
    <property type="term" value="C:membrane"/>
    <property type="evidence" value="ECO:0007669"/>
    <property type="project" value="GOC"/>
</dbReference>
<dbReference type="InterPro" id="IPR011004">
    <property type="entry name" value="Trimer_LpxA-like_sf"/>
</dbReference>
<dbReference type="AlphaFoldDB" id="A0A366HHV1"/>
<dbReference type="PANTHER" id="PTHR43480">
    <property type="entry name" value="ACYL-[ACYL-CARRIER-PROTEIN]--UDP-N-ACETYLGLUCOSAMINE O-ACYLTRANSFERASE"/>
    <property type="match status" value="1"/>
</dbReference>
<dbReference type="InterPro" id="IPR037157">
    <property type="entry name" value="Acetyltransf_C_sf"/>
</dbReference>
<feature type="domain" description="UDP N-acetylglucosamine O-acyltransferase C-terminal" evidence="6">
    <location>
        <begin position="174"/>
        <end position="254"/>
    </location>
</feature>
<dbReference type="NCBIfam" id="TIGR01852">
    <property type="entry name" value="lipid_A_lpxA"/>
    <property type="match status" value="1"/>
</dbReference>
<reference evidence="7 8" key="1">
    <citation type="submission" date="2018-06" db="EMBL/GenBank/DDBJ databases">
        <title>Genomic Encyclopedia of Type Strains, Phase IV (KMG-IV): sequencing the most valuable type-strain genomes for metagenomic binning, comparative biology and taxonomic classification.</title>
        <authorList>
            <person name="Goeker M."/>
        </authorList>
    </citation>
    <scope>NUCLEOTIDE SEQUENCE [LARGE SCALE GENOMIC DNA]</scope>
    <source>
        <strain evidence="7 8">DSM 25532</strain>
    </source>
</reference>
<dbReference type="Gene3D" id="1.20.1180.10">
    <property type="entry name" value="Udp N-acetylglucosamine O-acyltransferase, C-terminal domain"/>
    <property type="match status" value="1"/>
</dbReference>
<evidence type="ECO:0000259" key="6">
    <source>
        <dbReference type="Pfam" id="PF13720"/>
    </source>
</evidence>
<evidence type="ECO:0000256" key="4">
    <source>
        <dbReference type="ARBA" id="ARBA00023098"/>
    </source>
</evidence>
<dbReference type="NCBIfam" id="NF003657">
    <property type="entry name" value="PRK05289.1"/>
    <property type="match status" value="1"/>
</dbReference>
<evidence type="ECO:0000256" key="3">
    <source>
        <dbReference type="ARBA" id="ARBA00022679"/>
    </source>
</evidence>
<evidence type="ECO:0000256" key="1">
    <source>
        <dbReference type="ARBA" id="ARBA00022516"/>
    </source>
</evidence>
<comment type="caution">
    <text evidence="7">The sequence shown here is derived from an EMBL/GenBank/DDBJ whole genome shotgun (WGS) entry which is preliminary data.</text>
</comment>
<dbReference type="Proteomes" id="UP000253426">
    <property type="component" value="Unassembled WGS sequence"/>
</dbReference>
<dbReference type="EMBL" id="QNRR01000007">
    <property type="protein sequence ID" value="RBP41496.1"/>
    <property type="molecule type" value="Genomic_DNA"/>
</dbReference>
<dbReference type="PIRSF" id="PIRSF000456">
    <property type="entry name" value="UDP-GlcNAc_acltr"/>
    <property type="match status" value="1"/>
</dbReference>
<gene>
    <name evidence="7" type="ORF">DES53_107329</name>
</gene>
<dbReference type="GO" id="GO:0008780">
    <property type="term" value="F:acyl-[acyl-carrier-protein]-UDP-N-acetylglucosamine O-acyltransferase activity"/>
    <property type="evidence" value="ECO:0007669"/>
    <property type="project" value="InterPro"/>
</dbReference>
<evidence type="ECO:0000256" key="2">
    <source>
        <dbReference type="ARBA" id="ARBA00022556"/>
    </source>
</evidence>
<keyword evidence="2" id="KW-0441">Lipid A biosynthesis</keyword>
<protein>
    <submittedName>
        <fullName evidence="7">Acyl-[acyl-carrier-protein]--UDP-N-acetylglucosamine O-acyltransferase</fullName>
    </submittedName>
</protein>
<accession>A0A366HHV1</accession>
<keyword evidence="1" id="KW-0444">Lipid biosynthesis</keyword>
<dbReference type="InterPro" id="IPR001451">
    <property type="entry name" value="Hexapep"/>
</dbReference>
<dbReference type="Gene3D" id="2.160.10.10">
    <property type="entry name" value="Hexapeptide repeat proteins"/>
    <property type="match status" value="1"/>
</dbReference>